<accession>A0A2V3VVA2</accession>
<dbReference type="NCBIfam" id="TIGR02157">
    <property type="entry name" value="PA_CoA_Oxy2"/>
    <property type="match status" value="1"/>
</dbReference>
<dbReference type="Gene3D" id="3.10.20.520">
    <property type="entry name" value="Phenylacetic acid degradation B"/>
    <property type="match status" value="1"/>
</dbReference>
<dbReference type="RefSeq" id="WP_377724100.1">
    <property type="nucleotide sequence ID" value="NZ_JBHUHB010000001.1"/>
</dbReference>
<dbReference type="InterPro" id="IPR038693">
    <property type="entry name" value="PaaB_sf"/>
</dbReference>
<name>A0A2V3VVA2_9BACI</name>
<keyword evidence="2" id="KW-1185">Reference proteome</keyword>
<protein>
    <submittedName>
        <fullName evidence="1">Ring-1,2-phenylacetyl-CoA epoxidase subunit PaaB</fullName>
    </submittedName>
</protein>
<dbReference type="Pfam" id="PF06243">
    <property type="entry name" value="PaaB"/>
    <property type="match status" value="1"/>
</dbReference>
<organism evidence="1 2">
    <name type="scientific">Pseudogracilibacillus auburnensis</name>
    <dbReference type="NCBI Taxonomy" id="1494959"/>
    <lineage>
        <taxon>Bacteria</taxon>
        <taxon>Bacillati</taxon>
        <taxon>Bacillota</taxon>
        <taxon>Bacilli</taxon>
        <taxon>Bacillales</taxon>
        <taxon>Bacillaceae</taxon>
        <taxon>Pseudogracilibacillus</taxon>
    </lineage>
</organism>
<dbReference type="EMBL" id="QJJQ01000009">
    <property type="protein sequence ID" value="PXW85893.1"/>
    <property type="molecule type" value="Genomic_DNA"/>
</dbReference>
<comment type="caution">
    <text evidence="1">The sequence shown here is derived from an EMBL/GenBank/DDBJ whole genome shotgun (WGS) entry which is preliminary data.</text>
</comment>
<evidence type="ECO:0000313" key="1">
    <source>
        <dbReference type="EMBL" id="PXW85893.1"/>
    </source>
</evidence>
<dbReference type="InterPro" id="IPR009359">
    <property type="entry name" value="PaaB"/>
</dbReference>
<proteinExistence type="predicted"/>
<reference evidence="1 2" key="1">
    <citation type="submission" date="2018-05" db="EMBL/GenBank/DDBJ databases">
        <title>Genomic Encyclopedia of Type Strains, Phase IV (KMG-IV): sequencing the most valuable type-strain genomes for metagenomic binning, comparative biology and taxonomic classification.</title>
        <authorList>
            <person name="Goeker M."/>
        </authorList>
    </citation>
    <scope>NUCLEOTIDE SEQUENCE [LARGE SCALE GENOMIC DNA]</scope>
    <source>
        <strain evidence="1 2">DSM 28556</strain>
    </source>
</reference>
<evidence type="ECO:0000313" key="2">
    <source>
        <dbReference type="Proteomes" id="UP000247978"/>
    </source>
</evidence>
<dbReference type="Proteomes" id="UP000247978">
    <property type="component" value="Unassembled WGS sequence"/>
</dbReference>
<dbReference type="AlphaFoldDB" id="A0A2V3VVA2"/>
<sequence length="121" mass="14499">MSGANEKNFYKEYEVFSKKSNKLPLQHQFSLLAPNKEMALMMAQENFMRREDAIDIWVVAREDIRALTGEEKQVLTKRLDNKDYRNTKGYGYLRKLWREKEEKLKMLDEKEIMSWSEGRKG</sequence>
<gene>
    <name evidence="1" type="ORF">DFR56_10955</name>
</gene>